<reference evidence="1" key="2">
    <citation type="submission" date="2025-03" db="EMBL/GenBank/DDBJ databases">
        <authorList>
            <consortium name="ELIXIR-Norway"/>
            <consortium name="Elixir Norway"/>
        </authorList>
    </citation>
    <scope>NUCLEOTIDE SEQUENCE</scope>
</reference>
<reference evidence="1" key="1">
    <citation type="submission" date="2023-05" db="EMBL/GenBank/DDBJ databases">
        <authorList>
            <consortium name="ELIXIR-Norway"/>
        </authorList>
    </citation>
    <scope>NUCLEOTIDE SEQUENCE</scope>
</reference>
<proteinExistence type="predicted"/>
<sequence length="134" mass="15153">MVVQNKQSHVSSCHTVIFWVCPTLSGLEADSHPGNIPSTIINSLQNNILLSCSCKTPSYIFWPLAKASLSLRIPNVPSYYGNLQVDIFLAQRKTVHFLNKCLWNSCQERPNTVPSNWEYKIRPNPLFLSCVFGK</sequence>
<dbReference type="EMBL" id="OX596085">
    <property type="protein sequence ID" value="CAM9254075.1"/>
    <property type="molecule type" value="Genomic_DNA"/>
</dbReference>
<evidence type="ECO:0000313" key="2">
    <source>
        <dbReference type="Proteomes" id="UP001162501"/>
    </source>
</evidence>
<dbReference type="Proteomes" id="UP001162501">
    <property type="component" value="Chromosome 1"/>
</dbReference>
<protein>
    <submittedName>
        <fullName evidence="1">Uncharacterized protein</fullName>
    </submittedName>
</protein>
<organism evidence="1 2">
    <name type="scientific">Rangifer tarandus platyrhynchus</name>
    <name type="common">Svalbard reindeer</name>
    <dbReference type="NCBI Taxonomy" id="3082113"/>
    <lineage>
        <taxon>Eukaryota</taxon>
        <taxon>Metazoa</taxon>
        <taxon>Chordata</taxon>
        <taxon>Craniata</taxon>
        <taxon>Vertebrata</taxon>
        <taxon>Euteleostomi</taxon>
        <taxon>Mammalia</taxon>
        <taxon>Eutheria</taxon>
        <taxon>Laurasiatheria</taxon>
        <taxon>Artiodactyla</taxon>
        <taxon>Ruminantia</taxon>
        <taxon>Pecora</taxon>
        <taxon>Cervidae</taxon>
        <taxon>Odocoileinae</taxon>
        <taxon>Rangifer</taxon>
    </lineage>
</organism>
<gene>
    <name evidence="1" type="ORF">MRATA1EN22A_LOCUS8</name>
</gene>
<name>A0AC59XZU8_RANTA</name>
<evidence type="ECO:0000313" key="1">
    <source>
        <dbReference type="EMBL" id="CAM9254075.1"/>
    </source>
</evidence>
<accession>A0AC59XZU8</accession>